<accession>W2TAX5</accession>
<dbReference type="Proteomes" id="UP000053676">
    <property type="component" value="Unassembled WGS sequence"/>
</dbReference>
<dbReference type="EMBL" id="KI659683">
    <property type="protein sequence ID" value="ETN79008.1"/>
    <property type="molecule type" value="Genomic_DNA"/>
</dbReference>
<keyword evidence="2" id="KW-1185">Reference proteome</keyword>
<name>W2TAX5_NECAM</name>
<proteinExistence type="predicted"/>
<protein>
    <submittedName>
        <fullName evidence="1">Uncharacterized protein</fullName>
    </submittedName>
</protein>
<organism evidence="1 2">
    <name type="scientific">Necator americanus</name>
    <name type="common">Human hookworm</name>
    <dbReference type="NCBI Taxonomy" id="51031"/>
    <lineage>
        <taxon>Eukaryota</taxon>
        <taxon>Metazoa</taxon>
        <taxon>Ecdysozoa</taxon>
        <taxon>Nematoda</taxon>
        <taxon>Chromadorea</taxon>
        <taxon>Rhabditida</taxon>
        <taxon>Rhabditina</taxon>
        <taxon>Rhabditomorpha</taxon>
        <taxon>Strongyloidea</taxon>
        <taxon>Ancylostomatidae</taxon>
        <taxon>Bunostominae</taxon>
        <taxon>Necator</taxon>
    </lineage>
</organism>
<reference evidence="2" key="1">
    <citation type="journal article" date="2014" name="Nat. Genet.">
        <title>Genome of the human hookworm Necator americanus.</title>
        <authorList>
            <person name="Tang Y.T."/>
            <person name="Gao X."/>
            <person name="Rosa B.A."/>
            <person name="Abubucker S."/>
            <person name="Hallsworth-Pepin K."/>
            <person name="Martin J."/>
            <person name="Tyagi R."/>
            <person name="Heizer E."/>
            <person name="Zhang X."/>
            <person name="Bhonagiri-Palsikar V."/>
            <person name="Minx P."/>
            <person name="Warren W.C."/>
            <person name="Wang Q."/>
            <person name="Zhan B."/>
            <person name="Hotez P.J."/>
            <person name="Sternberg P.W."/>
            <person name="Dougall A."/>
            <person name="Gaze S.T."/>
            <person name="Mulvenna J."/>
            <person name="Sotillo J."/>
            <person name="Ranganathan S."/>
            <person name="Rabelo E.M."/>
            <person name="Wilson R.K."/>
            <person name="Felgner P.L."/>
            <person name="Bethony J."/>
            <person name="Hawdon J.M."/>
            <person name="Gasser R.B."/>
            <person name="Loukas A."/>
            <person name="Mitreva M."/>
        </authorList>
    </citation>
    <scope>NUCLEOTIDE SEQUENCE [LARGE SCALE GENOMIC DNA]</scope>
</reference>
<dbReference type="KEGG" id="nai:NECAME_00382"/>
<dbReference type="AlphaFoldDB" id="W2TAX5"/>
<evidence type="ECO:0000313" key="1">
    <source>
        <dbReference type="EMBL" id="ETN79008.1"/>
    </source>
</evidence>
<sequence>MLERKRRTLLPLLAGPTCVIQICHESVLPQQKQEVHALNPASLVKYKVAFGPRLAPYIVDNAPKKLRVHLMLWFEERSCKAQIII</sequence>
<evidence type="ECO:0000313" key="2">
    <source>
        <dbReference type="Proteomes" id="UP000053676"/>
    </source>
</evidence>
<gene>
    <name evidence="1" type="ORF">NECAME_00382</name>
</gene>